<keyword evidence="2" id="KW-1185">Reference proteome</keyword>
<dbReference type="EMBL" id="JAPFRF010000010">
    <property type="protein sequence ID" value="KAJ7319557.1"/>
    <property type="molecule type" value="Genomic_DNA"/>
</dbReference>
<organism evidence="1 2">
    <name type="scientific">Phrynocephalus forsythii</name>
    <dbReference type="NCBI Taxonomy" id="171643"/>
    <lineage>
        <taxon>Eukaryota</taxon>
        <taxon>Metazoa</taxon>
        <taxon>Chordata</taxon>
        <taxon>Craniata</taxon>
        <taxon>Vertebrata</taxon>
        <taxon>Euteleostomi</taxon>
        <taxon>Lepidosauria</taxon>
        <taxon>Squamata</taxon>
        <taxon>Bifurcata</taxon>
        <taxon>Unidentata</taxon>
        <taxon>Episquamata</taxon>
        <taxon>Toxicofera</taxon>
        <taxon>Iguania</taxon>
        <taxon>Acrodonta</taxon>
        <taxon>Agamidae</taxon>
        <taxon>Agaminae</taxon>
        <taxon>Phrynocephalus</taxon>
    </lineage>
</organism>
<gene>
    <name evidence="1" type="ORF">JRQ81_019068</name>
</gene>
<accession>A0A9Q0XMA4</accession>
<reference evidence="1" key="1">
    <citation type="journal article" date="2023" name="DNA Res.">
        <title>Chromosome-level genome assembly of Phrynocephalus forsythii using third-generation DNA sequencing and Hi-C analysis.</title>
        <authorList>
            <person name="Qi Y."/>
            <person name="Zhao W."/>
            <person name="Zhao Y."/>
            <person name="Niu C."/>
            <person name="Cao S."/>
            <person name="Zhang Y."/>
        </authorList>
    </citation>
    <scope>NUCLEOTIDE SEQUENCE</scope>
    <source>
        <tissue evidence="1">Muscle</tissue>
    </source>
</reference>
<protein>
    <submittedName>
        <fullName evidence="1">Uncharacterized protein</fullName>
    </submittedName>
</protein>
<sequence length="115" mass="12971">MGMEESPVVILCHGIVGSTIAATRFLSVPQVIKKKCHKRTKGVKKEEEEKLHQKTKKTKAKALRELIERPHANSDPLLLALNRLDSQIDKLLIRECRSERIGTTETHLQPLASNL</sequence>
<evidence type="ECO:0000313" key="2">
    <source>
        <dbReference type="Proteomes" id="UP001142489"/>
    </source>
</evidence>
<dbReference type="Proteomes" id="UP001142489">
    <property type="component" value="Unassembled WGS sequence"/>
</dbReference>
<comment type="caution">
    <text evidence="1">The sequence shown here is derived from an EMBL/GenBank/DDBJ whole genome shotgun (WGS) entry which is preliminary data.</text>
</comment>
<proteinExistence type="predicted"/>
<dbReference type="AlphaFoldDB" id="A0A9Q0XMA4"/>
<evidence type="ECO:0000313" key="1">
    <source>
        <dbReference type="EMBL" id="KAJ7319557.1"/>
    </source>
</evidence>
<name>A0A9Q0XMA4_9SAUR</name>